<evidence type="ECO:0000256" key="1">
    <source>
        <dbReference type="ARBA" id="ARBA00006484"/>
    </source>
</evidence>
<comment type="caution">
    <text evidence="4">The sequence shown here is derived from an EMBL/GenBank/DDBJ whole genome shotgun (WGS) entry which is preliminary data.</text>
</comment>
<dbReference type="SMART" id="SM00822">
    <property type="entry name" value="PKS_KR"/>
    <property type="match status" value="1"/>
</dbReference>
<dbReference type="PANTHER" id="PTHR48107:SF7">
    <property type="entry name" value="RE15974P"/>
    <property type="match status" value="1"/>
</dbReference>
<keyword evidence="2" id="KW-0560">Oxidoreductase</keyword>
<evidence type="ECO:0000313" key="4">
    <source>
        <dbReference type="EMBL" id="MCO5977873.1"/>
    </source>
</evidence>
<accession>A0ABT1BP00</accession>
<dbReference type="PRINTS" id="PR00080">
    <property type="entry name" value="SDRFAMILY"/>
</dbReference>
<reference evidence="4 5" key="1">
    <citation type="submission" date="2022-06" db="EMBL/GenBank/DDBJ databases">
        <title>Ideonella sp. NS12-5 Genome sequencing and assembly.</title>
        <authorList>
            <person name="Jung Y."/>
        </authorList>
    </citation>
    <scope>NUCLEOTIDE SEQUENCE [LARGE SCALE GENOMIC DNA]</scope>
    <source>
        <strain evidence="4 5">NS12-5</strain>
    </source>
</reference>
<dbReference type="InterPro" id="IPR002347">
    <property type="entry name" value="SDR_fam"/>
</dbReference>
<dbReference type="Proteomes" id="UP001204851">
    <property type="component" value="Unassembled WGS sequence"/>
</dbReference>
<gene>
    <name evidence="4" type="ORF">M0L44_14275</name>
</gene>
<organism evidence="4 5">
    <name type="scientific">Ideonella oryzae</name>
    <dbReference type="NCBI Taxonomy" id="2937441"/>
    <lineage>
        <taxon>Bacteria</taxon>
        <taxon>Pseudomonadati</taxon>
        <taxon>Pseudomonadota</taxon>
        <taxon>Betaproteobacteria</taxon>
        <taxon>Burkholderiales</taxon>
        <taxon>Sphaerotilaceae</taxon>
        <taxon>Ideonella</taxon>
    </lineage>
</organism>
<evidence type="ECO:0000256" key="2">
    <source>
        <dbReference type="ARBA" id="ARBA00023002"/>
    </source>
</evidence>
<comment type="similarity">
    <text evidence="1">Belongs to the short-chain dehydrogenases/reductases (SDR) family.</text>
</comment>
<dbReference type="PANTHER" id="PTHR48107">
    <property type="entry name" value="NADPH-DEPENDENT ALDEHYDE REDUCTASE-LIKE PROTEIN, CHLOROPLASTIC-RELATED"/>
    <property type="match status" value="1"/>
</dbReference>
<dbReference type="Pfam" id="PF13561">
    <property type="entry name" value="adh_short_C2"/>
    <property type="match status" value="1"/>
</dbReference>
<dbReference type="SUPFAM" id="SSF51735">
    <property type="entry name" value="NAD(P)-binding Rossmann-fold domains"/>
    <property type="match status" value="1"/>
</dbReference>
<proteinExistence type="inferred from homology"/>
<feature type="domain" description="Ketoreductase" evidence="3">
    <location>
        <begin position="5"/>
        <end position="194"/>
    </location>
</feature>
<dbReference type="RefSeq" id="WP_252770451.1">
    <property type="nucleotide sequence ID" value="NZ_JAMXMC010000008.1"/>
</dbReference>
<evidence type="ECO:0000313" key="5">
    <source>
        <dbReference type="Proteomes" id="UP001204851"/>
    </source>
</evidence>
<dbReference type="InterPro" id="IPR036291">
    <property type="entry name" value="NAD(P)-bd_dom_sf"/>
</dbReference>
<evidence type="ECO:0000259" key="3">
    <source>
        <dbReference type="SMART" id="SM00822"/>
    </source>
</evidence>
<sequence>MSQAAVVLVTGGSRGIGAAVVRQLAAQGVAVMFSYRREAAAAQALVAEVQAAGGLARAVPADVADETQVLAMFAALDAWCAELGRPFTGLVNNAGVLETQRKLVDMDTGRWERVLRANVIGSFLCAREAVRRMARSAGGAGGAIVNLSSRAARLGAAFEYVDYAASKAAVDAMTLGLSREVAAEGIRVNAVAPGLIRTDIHASGGEPGRVERLSSAVPMGRGGEPEEVAQAVLWLLSDASSYTTGTVLDVSGGR</sequence>
<dbReference type="Gene3D" id="3.40.50.720">
    <property type="entry name" value="NAD(P)-binding Rossmann-like Domain"/>
    <property type="match status" value="1"/>
</dbReference>
<name>A0ABT1BP00_9BURK</name>
<protein>
    <submittedName>
        <fullName evidence="4">SDR family oxidoreductase</fullName>
    </submittedName>
</protein>
<dbReference type="InterPro" id="IPR057326">
    <property type="entry name" value="KR_dom"/>
</dbReference>
<keyword evidence="5" id="KW-1185">Reference proteome</keyword>
<dbReference type="PRINTS" id="PR00081">
    <property type="entry name" value="GDHRDH"/>
</dbReference>
<dbReference type="EMBL" id="JAMXMC010000008">
    <property type="protein sequence ID" value="MCO5977873.1"/>
    <property type="molecule type" value="Genomic_DNA"/>
</dbReference>